<comment type="function">
    <text evidence="9">Required for the activity of the bacterial periplasmic transport system of putrescine and spermidine.</text>
</comment>
<organism evidence="13 14">
    <name type="scientific">Roseovarius spongiae</name>
    <dbReference type="NCBI Taxonomy" id="2320272"/>
    <lineage>
        <taxon>Bacteria</taxon>
        <taxon>Pseudomonadati</taxon>
        <taxon>Pseudomonadota</taxon>
        <taxon>Alphaproteobacteria</taxon>
        <taxon>Rhodobacterales</taxon>
        <taxon>Roseobacteraceae</taxon>
        <taxon>Roseovarius</taxon>
    </lineage>
</organism>
<dbReference type="OrthoDB" id="9809681at2"/>
<sequence length="277" mass="29868">MSETPTKRELRQWGDYLLNGFTFLVYVFMFAPIIVVILLSFNSSEFGSFPIEGLSLRWFEKLLANEVIIRAFLTSASLGILTALIGTLVAMMSAMALVRYRVPGRKLFSSLTIAPLLIPETALAVGLLLLLRSLGLPRTYMLLLIGHVLITLPFAFLVIQARLSGLGRTYEEAASSLGANALTVFREITLPLTAPALVAALLFAFTISFDNLTASLFWRPNGIETVPTQIFAMLKDSVSPEINALGTVMVSITIGLSLLAGAIGSRLASQAAAGPDN</sequence>
<evidence type="ECO:0000256" key="7">
    <source>
        <dbReference type="ARBA" id="ARBA00022989"/>
    </source>
</evidence>
<dbReference type="InterPro" id="IPR035906">
    <property type="entry name" value="MetI-like_sf"/>
</dbReference>
<keyword evidence="4" id="KW-1003">Cell membrane</keyword>
<evidence type="ECO:0000313" key="13">
    <source>
        <dbReference type="EMBL" id="RKF12687.1"/>
    </source>
</evidence>
<feature type="transmembrane region" description="Helical" evidence="11">
    <location>
        <begin position="188"/>
        <end position="209"/>
    </location>
</feature>
<proteinExistence type="inferred from homology"/>
<evidence type="ECO:0000256" key="9">
    <source>
        <dbReference type="ARBA" id="ARBA00037216"/>
    </source>
</evidence>
<dbReference type="Pfam" id="PF00528">
    <property type="entry name" value="BPD_transp_1"/>
    <property type="match status" value="1"/>
</dbReference>
<protein>
    <recommendedName>
        <fullName evidence="10">Spermidine/putrescine transport system permease protein PotC</fullName>
    </recommendedName>
</protein>
<evidence type="ECO:0000259" key="12">
    <source>
        <dbReference type="PROSITE" id="PS50928"/>
    </source>
</evidence>
<reference evidence="13 14" key="1">
    <citation type="submission" date="2018-09" db="EMBL/GenBank/DDBJ databases">
        <title>Roseovarius spongiae sp. nov., isolated from a marine sponge.</title>
        <authorList>
            <person name="Zhuang L."/>
            <person name="Luo L."/>
        </authorList>
    </citation>
    <scope>NUCLEOTIDE SEQUENCE [LARGE SCALE GENOMIC DNA]</scope>
    <source>
        <strain evidence="13 14">HN-E21</strain>
    </source>
</reference>
<dbReference type="EMBL" id="RAPE01000006">
    <property type="protein sequence ID" value="RKF12687.1"/>
    <property type="molecule type" value="Genomic_DNA"/>
</dbReference>
<accession>A0A3A8AQH5</accession>
<dbReference type="SUPFAM" id="SSF161098">
    <property type="entry name" value="MetI-like"/>
    <property type="match status" value="1"/>
</dbReference>
<keyword evidence="7 11" id="KW-1133">Transmembrane helix</keyword>
<comment type="similarity">
    <text evidence="2">Belongs to the binding-protein-dependent transport system permease family. CysTW subfamily.</text>
</comment>
<dbReference type="AlphaFoldDB" id="A0A3A8AQH5"/>
<evidence type="ECO:0000313" key="14">
    <source>
        <dbReference type="Proteomes" id="UP000281128"/>
    </source>
</evidence>
<evidence type="ECO:0000256" key="5">
    <source>
        <dbReference type="ARBA" id="ARBA00022519"/>
    </source>
</evidence>
<dbReference type="Gene3D" id="1.10.3720.10">
    <property type="entry name" value="MetI-like"/>
    <property type="match status" value="1"/>
</dbReference>
<dbReference type="PANTHER" id="PTHR43848">
    <property type="entry name" value="PUTRESCINE TRANSPORT SYSTEM PERMEASE PROTEIN POTI"/>
    <property type="match status" value="1"/>
</dbReference>
<keyword evidence="14" id="KW-1185">Reference proteome</keyword>
<evidence type="ECO:0000256" key="10">
    <source>
        <dbReference type="ARBA" id="ARBA00039580"/>
    </source>
</evidence>
<feature type="transmembrane region" description="Helical" evidence="11">
    <location>
        <begin position="67"/>
        <end position="98"/>
    </location>
</feature>
<feature type="transmembrane region" description="Helical" evidence="11">
    <location>
        <begin position="110"/>
        <end position="134"/>
    </location>
</feature>
<evidence type="ECO:0000256" key="2">
    <source>
        <dbReference type="ARBA" id="ARBA00007069"/>
    </source>
</evidence>
<keyword evidence="3 11" id="KW-0813">Transport</keyword>
<keyword evidence="6 11" id="KW-0812">Transmembrane</keyword>
<feature type="transmembrane region" description="Helical" evidence="11">
    <location>
        <begin position="140"/>
        <end position="159"/>
    </location>
</feature>
<evidence type="ECO:0000256" key="3">
    <source>
        <dbReference type="ARBA" id="ARBA00022448"/>
    </source>
</evidence>
<evidence type="ECO:0000256" key="11">
    <source>
        <dbReference type="RuleBase" id="RU363032"/>
    </source>
</evidence>
<feature type="domain" description="ABC transmembrane type-1" evidence="12">
    <location>
        <begin position="72"/>
        <end position="260"/>
    </location>
</feature>
<evidence type="ECO:0000256" key="6">
    <source>
        <dbReference type="ARBA" id="ARBA00022692"/>
    </source>
</evidence>
<name>A0A3A8AQH5_9RHOB</name>
<dbReference type="PANTHER" id="PTHR43848:SF5">
    <property type="entry name" value="SPERMIDINE_PUTRESCINE TRANSPORT SYSTEM PERMEASE PROTEIN POTC"/>
    <property type="match status" value="1"/>
</dbReference>
<keyword evidence="8 11" id="KW-0472">Membrane</keyword>
<dbReference type="GO" id="GO:0055085">
    <property type="term" value="P:transmembrane transport"/>
    <property type="evidence" value="ECO:0007669"/>
    <property type="project" value="InterPro"/>
</dbReference>
<dbReference type="CDD" id="cd06261">
    <property type="entry name" value="TM_PBP2"/>
    <property type="match status" value="1"/>
</dbReference>
<comment type="subcellular location">
    <subcellularLocation>
        <location evidence="1">Cell inner membrane</location>
        <topology evidence="1">Multi-pass membrane protein</topology>
    </subcellularLocation>
    <subcellularLocation>
        <location evidence="11">Cell membrane</location>
        <topology evidence="11">Multi-pass membrane protein</topology>
    </subcellularLocation>
</comment>
<dbReference type="InterPro" id="IPR051789">
    <property type="entry name" value="Bact_Polyamine_Transport"/>
</dbReference>
<feature type="transmembrane region" description="Helical" evidence="11">
    <location>
        <begin position="242"/>
        <end position="263"/>
    </location>
</feature>
<evidence type="ECO:0000256" key="8">
    <source>
        <dbReference type="ARBA" id="ARBA00023136"/>
    </source>
</evidence>
<dbReference type="GO" id="GO:0005886">
    <property type="term" value="C:plasma membrane"/>
    <property type="evidence" value="ECO:0007669"/>
    <property type="project" value="UniProtKB-SubCell"/>
</dbReference>
<dbReference type="PROSITE" id="PS50928">
    <property type="entry name" value="ABC_TM1"/>
    <property type="match status" value="1"/>
</dbReference>
<evidence type="ECO:0000256" key="1">
    <source>
        <dbReference type="ARBA" id="ARBA00004429"/>
    </source>
</evidence>
<evidence type="ECO:0000256" key="4">
    <source>
        <dbReference type="ARBA" id="ARBA00022475"/>
    </source>
</evidence>
<comment type="caution">
    <text evidence="13">The sequence shown here is derived from an EMBL/GenBank/DDBJ whole genome shotgun (WGS) entry which is preliminary data.</text>
</comment>
<keyword evidence="5" id="KW-0997">Cell inner membrane</keyword>
<gene>
    <name evidence="13" type="ORF">D6850_17160</name>
</gene>
<feature type="transmembrane region" description="Helical" evidence="11">
    <location>
        <begin position="21"/>
        <end position="41"/>
    </location>
</feature>
<dbReference type="Proteomes" id="UP000281128">
    <property type="component" value="Unassembled WGS sequence"/>
</dbReference>
<dbReference type="InterPro" id="IPR000515">
    <property type="entry name" value="MetI-like"/>
</dbReference>
<dbReference type="RefSeq" id="WP_121168839.1">
    <property type="nucleotide sequence ID" value="NZ_RAPE01000006.1"/>
</dbReference>